<accession>A0AA51UAG9</accession>
<sequence>MLYGLLYHLTKAVGLPFYKGDLMRKTTKKKKGNNTNHCKESKRVEAIHYSSSEIGLYLYFQNYRRQEDLLCVAPN</sequence>
<dbReference type="Proteomes" id="UP001268809">
    <property type="component" value="Segment"/>
</dbReference>
<keyword evidence="2" id="KW-1185">Reference proteome</keyword>
<organism evidence="1 2">
    <name type="scientific">Escherichia phage pEC-M719-6WT.1</name>
    <dbReference type="NCBI Taxonomy" id="3056220"/>
    <lineage>
        <taxon>Viruses</taxon>
        <taxon>Duplodnaviria</taxon>
        <taxon>Heunggongvirae</taxon>
        <taxon>Uroviricota</taxon>
        <taxon>Caudoviricetes</taxon>
        <taxon>Andersonviridae</taxon>
        <taxon>Ounavirinae</taxon>
        <taxon>Mooglevirus</taxon>
        <taxon>Mooglevirus M7196WT1</taxon>
    </lineage>
</organism>
<proteinExistence type="predicted"/>
<name>A0AA51UAG9_9CAUD</name>
<reference evidence="1 2" key="1">
    <citation type="submission" date="2023-04" db="EMBL/GenBank/DDBJ databases">
        <authorList>
            <person name="Wang C."/>
            <person name="Guo Z."/>
            <person name="Wang M."/>
            <person name="Wang X."/>
            <person name="Ji F."/>
            <person name="Zhao J."/>
            <person name="Zeng J."/>
            <person name="Zuo J."/>
        </authorList>
    </citation>
    <scope>NUCLEOTIDE SEQUENCE [LARGE SCALE GENOMIC DNA]</scope>
</reference>
<dbReference type="EMBL" id="OQ845957">
    <property type="protein sequence ID" value="WMU95625.1"/>
    <property type="molecule type" value="Genomic_DNA"/>
</dbReference>
<evidence type="ECO:0000313" key="1">
    <source>
        <dbReference type="EMBL" id="WMU95625.1"/>
    </source>
</evidence>
<evidence type="ECO:0000313" key="2">
    <source>
        <dbReference type="Proteomes" id="UP001268809"/>
    </source>
</evidence>
<protein>
    <submittedName>
        <fullName evidence="1">Uncharacterized protein</fullName>
    </submittedName>
</protein>